<feature type="compositionally biased region" description="Polar residues" evidence="2">
    <location>
        <begin position="171"/>
        <end position="186"/>
    </location>
</feature>
<evidence type="ECO:0000256" key="2">
    <source>
        <dbReference type="SAM" id="MobiDB-lite"/>
    </source>
</evidence>
<feature type="compositionally biased region" description="Basic and acidic residues" evidence="2">
    <location>
        <begin position="86"/>
        <end position="95"/>
    </location>
</feature>
<dbReference type="Gene3D" id="3.30.565.10">
    <property type="entry name" value="Histidine kinase-like ATPase, C-terminal domain"/>
    <property type="match status" value="1"/>
</dbReference>
<dbReference type="GO" id="GO:0005524">
    <property type="term" value="F:ATP binding"/>
    <property type="evidence" value="ECO:0007669"/>
    <property type="project" value="UniProtKB-KW"/>
</dbReference>
<dbReference type="SUPFAM" id="SSF55874">
    <property type="entry name" value="ATPase domain of HSP90 chaperone/DNA topoisomerase II/histidine kinase"/>
    <property type="match status" value="1"/>
</dbReference>
<keyword evidence="4" id="KW-0067">ATP-binding</keyword>
<evidence type="ECO:0000313" key="5">
    <source>
        <dbReference type="Proteomes" id="UP000730482"/>
    </source>
</evidence>
<dbReference type="Proteomes" id="UP000730482">
    <property type="component" value="Unassembled WGS sequence"/>
</dbReference>
<organism evidence="4 5">
    <name type="scientific">Catenulispora pinistramenti</name>
    <dbReference type="NCBI Taxonomy" id="2705254"/>
    <lineage>
        <taxon>Bacteria</taxon>
        <taxon>Bacillati</taxon>
        <taxon>Actinomycetota</taxon>
        <taxon>Actinomycetes</taxon>
        <taxon>Catenulisporales</taxon>
        <taxon>Catenulisporaceae</taxon>
        <taxon>Catenulispora</taxon>
    </lineage>
</organism>
<dbReference type="InterPro" id="IPR003594">
    <property type="entry name" value="HATPase_dom"/>
</dbReference>
<name>A0ABS5KH93_9ACTN</name>
<dbReference type="Pfam" id="PF13581">
    <property type="entry name" value="HATPase_c_2"/>
    <property type="match status" value="1"/>
</dbReference>
<feature type="domain" description="Histidine kinase/HSP90-like ATPase" evidence="3">
    <location>
        <begin position="30"/>
        <end position="120"/>
    </location>
</feature>
<dbReference type="InterPro" id="IPR050267">
    <property type="entry name" value="Anti-sigma-factor_SerPK"/>
</dbReference>
<comment type="caution">
    <text evidence="4">The sequence shown here is derived from an EMBL/GenBank/DDBJ whole genome shotgun (WGS) entry which is preliminary data.</text>
</comment>
<gene>
    <name evidence="4" type="ORF">KGQ19_00845</name>
</gene>
<accession>A0ABS5KH93</accession>
<feature type="region of interest" description="Disordered" evidence="2">
    <location>
        <begin position="74"/>
        <end position="96"/>
    </location>
</feature>
<dbReference type="PANTHER" id="PTHR35526:SF3">
    <property type="entry name" value="ANTI-SIGMA-F FACTOR RSBW"/>
    <property type="match status" value="1"/>
</dbReference>
<dbReference type="PANTHER" id="PTHR35526">
    <property type="entry name" value="ANTI-SIGMA-F FACTOR RSBW-RELATED"/>
    <property type="match status" value="1"/>
</dbReference>
<sequence>MSYWEMSFDGLPERLSDVRQYVLKTLGDVPGVDDVVLVSSELAANAIRHSVSGAPGGSFTLHLAESREAWHLRIDDMGGPSTPKPGHPDDNDEAGRGLPMVTALARAWGVVGDRNGRAVWAEVAFPAVDAAAKSRKGNVARVREEPLYRDVSRRDGIGMTAASGGSMCGPRSTSTGSAVVTESKSLSAEVWKR</sequence>
<keyword evidence="1" id="KW-0723">Serine/threonine-protein kinase</keyword>
<evidence type="ECO:0000259" key="3">
    <source>
        <dbReference type="Pfam" id="PF13581"/>
    </source>
</evidence>
<keyword evidence="1" id="KW-0418">Kinase</keyword>
<dbReference type="EMBL" id="JAAFYZ010000002">
    <property type="protein sequence ID" value="MBS2545407.1"/>
    <property type="molecule type" value="Genomic_DNA"/>
</dbReference>
<keyword evidence="5" id="KW-1185">Reference proteome</keyword>
<keyword evidence="4" id="KW-0547">Nucleotide-binding</keyword>
<dbReference type="CDD" id="cd16936">
    <property type="entry name" value="HATPase_RsbW-like"/>
    <property type="match status" value="1"/>
</dbReference>
<feature type="region of interest" description="Disordered" evidence="2">
    <location>
        <begin position="159"/>
        <end position="193"/>
    </location>
</feature>
<proteinExistence type="predicted"/>
<keyword evidence="1" id="KW-0808">Transferase</keyword>
<evidence type="ECO:0000313" key="4">
    <source>
        <dbReference type="EMBL" id="MBS2545407.1"/>
    </source>
</evidence>
<protein>
    <submittedName>
        <fullName evidence="4">ATP-binding protein</fullName>
    </submittedName>
</protein>
<dbReference type="RefSeq" id="WP_212007070.1">
    <property type="nucleotide sequence ID" value="NZ_JAAFYZ010000002.1"/>
</dbReference>
<reference evidence="4 5" key="1">
    <citation type="submission" date="2020-02" db="EMBL/GenBank/DDBJ databases">
        <title>Acidophilic actinobacteria isolated from forest soil.</title>
        <authorList>
            <person name="Golinska P."/>
        </authorList>
    </citation>
    <scope>NUCLEOTIDE SEQUENCE [LARGE SCALE GENOMIC DNA]</scope>
    <source>
        <strain evidence="4 5">NL8</strain>
    </source>
</reference>
<dbReference type="InterPro" id="IPR036890">
    <property type="entry name" value="HATPase_C_sf"/>
</dbReference>
<evidence type="ECO:0000256" key="1">
    <source>
        <dbReference type="ARBA" id="ARBA00022527"/>
    </source>
</evidence>